<organism evidence="11 12">
    <name type="scientific">Onychostoma macrolepis</name>
    <dbReference type="NCBI Taxonomy" id="369639"/>
    <lineage>
        <taxon>Eukaryota</taxon>
        <taxon>Metazoa</taxon>
        <taxon>Chordata</taxon>
        <taxon>Craniata</taxon>
        <taxon>Vertebrata</taxon>
        <taxon>Euteleostomi</taxon>
        <taxon>Actinopterygii</taxon>
        <taxon>Neopterygii</taxon>
        <taxon>Teleostei</taxon>
        <taxon>Ostariophysi</taxon>
        <taxon>Cypriniformes</taxon>
        <taxon>Cyprinidae</taxon>
        <taxon>Acrossocheilinae</taxon>
        <taxon>Onychostoma</taxon>
    </lineage>
</organism>
<evidence type="ECO:0000256" key="8">
    <source>
        <dbReference type="ARBA" id="ARBA00084029"/>
    </source>
</evidence>
<feature type="compositionally biased region" description="Acidic residues" evidence="9">
    <location>
        <begin position="303"/>
        <end position="320"/>
    </location>
</feature>
<sequence>MRFRVWCEKKCLQQLLLDISVFQFIQYCPSSSPICSSEGNTPWSLPIDSPSKVAVHSSAPELPNQLAAPRLLLNPPMTVLERVSSCSSDRTVKMLPGTRPLLLCVLCHVTAAWAFARMSDAVELRSAFSVARTSSMEGGPKMVVTFDKVYVNIGGDFDLKAGLFRCRIPGAYYFSFTVGKFPRRDLSVMLMKNRNEVQAIVYDENAGEERKVQSQSAMLQLDFGDTVWLRLHGDPRYAIYSNTGHYTTFNGYLIYPDVYGYQEPTHKDHDSDHQPPKTSDHSLTEHENTITKDTSVSFKEERQDEEMKDEDGRDGEEEDDNQRSAFSVGRTQSIVGVDQGYPEHQPIIFDTEFVNIGNNFNLSSGIFKCRVAGAYYFSFNAGKLPHKTLSVKLMKNHLEVQTMIYDDSDTEKALQSQSLMLSLQAGDTVWLYSHQRDGFGAYSNHAKYITFTGFLVYPELHRSLPQQQKPDKTL</sequence>
<dbReference type="Proteomes" id="UP000579812">
    <property type="component" value="Unassembled WGS sequence"/>
</dbReference>
<keyword evidence="2" id="KW-0202">Cytokine</keyword>
<reference evidence="11 12" key="1">
    <citation type="submission" date="2020-04" db="EMBL/GenBank/DDBJ databases">
        <title>Chromosome-level genome assembly of a cyprinid fish Onychostoma macrolepis by integration of Nanopore Sequencing, Bionano and Hi-C technology.</title>
        <authorList>
            <person name="Wang D."/>
        </authorList>
    </citation>
    <scope>NUCLEOTIDE SEQUENCE [LARGE SCALE GENOMIC DNA]</scope>
    <source>
        <strain evidence="11">SWU-2019</strain>
        <tissue evidence="11">Muscle</tissue>
    </source>
</reference>
<evidence type="ECO:0000256" key="3">
    <source>
        <dbReference type="ARBA" id="ARBA00022525"/>
    </source>
</evidence>
<dbReference type="GO" id="GO:0005615">
    <property type="term" value="C:extracellular space"/>
    <property type="evidence" value="ECO:0007669"/>
    <property type="project" value="UniProtKB-KW"/>
</dbReference>
<comment type="subunit">
    <text evidence="6">Homomultimer. Forms trimers, hexamers and high molecular weight oligomers.</text>
</comment>
<evidence type="ECO:0000256" key="5">
    <source>
        <dbReference type="ARBA" id="ARBA00022737"/>
    </source>
</evidence>
<evidence type="ECO:0000256" key="9">
    <source>
        <dbReference type="SAM" id="MobiDB-lite"/>
    </source>
</evidence>
<proteinExistence type="predicted"/>
<dbReference type="PROSITE" id="PS50871">
    <property type="entry name" value="C1Q"/>
    <property type="match status" value="2"/>
</dbReference>
<evidence type="ECO:0000259" key="10">
    <source>
        <dbReference type="PROSITE" id="PS50871"/>
    </source>
</evidence>
<dbReference type="SMART" id="SM00110">
    <property type="entry name" value="C1Q"/>
    <property type="match status" value="2"/>
</dbReference>
<evidence type="ECO:0000256" key="1">
    <source>
        <dbReference type="ARBA" id="ARBA00004613"/>
    </source>
</evidence>
<name>A0A7J6CWU3_9TELE</name>
<protein>
    <recommendedName>
        <fullName evidence="7">Complement C1q tumor necrosis factor-related protein 4</fullName>
    </recommendedName>
    <alternativeName>
        <fullName evidence="8">C1q/TNF-related protein 4</fullName>
    </alternativeName>
</protein>
<dbReference type="GO" id="GO:0005125">
    <property type="term" value="F:cytokine activity"/>
    <property type="evidence" value="ECO:0007669"/>
    <property type="project" value="UniProtKB-KW"/>
</dbReference>
<dbReference type="AlphaFoldDB" id="A0A7J6CWU3"/>
<dbReference type="PANTHER" id="PTHR22923">
    <property type="entry name" value="CEREBELLIN-RELATED"/>
    <property type="match status" value="1"/>
</dbReference>
<feature type="domain" description="C1q" evidence="10">
    <location>
        <begin position="121"/>
        <end position="260"/>
    </location>
</feature>
<dbReference type="InterPro" id="IPR008983">
    <property type="entry name" value="Tumour_necrosis_fac-like_dom"/>
</dbReference>
<evidence type="ECO:0000256" key="7">
    <source>
        <dbReference type="ARBA" id="ARBA00072742"/>
    </source>
</evidence>
<dbReference type="Pfam" id="PF00386">
    <property type="entry name" value="C1q"/>
    <property type="match status" value="2"/>
</dbReference>
<evidence type="ECO:0000256" key="4">
    <source>
        <dbReference type="ARBA" id="ARBA00022729"/>
    </source>
</evidence>
<accession>A0A7J6CWU3</accession>
<feature type="domain" description="C1q" evidence="10">
    <location>
        <begin position="319"/>
        <end position="462"/>
    </location>
</feature>
<evidence type="ECO:0000256" key="2">
    <source>
        <dbReference type="ARBA" id="ARBA00022514"/>
    </source>
</evidence>
<evidence type="ECO:0000256" key="6">
    <source>
        <dbReference type="ARBA" id="ARBA00062528"/>
    </source>
</evidence>
<dbReference type="PRINTS" id="PR00007">
    <property type="entry name" value="COMPLEMNTC1Q"/>
</dbReference>
<dbReference type="SUPFAM" id="SSF49842">
    <property type="entry name" value="TNF-like"/>
    <property type="match status" value="2"/>
</dbReference>
<dbReference type="PANTHER" id="PTHR22923:SF118">
    <property type="entry name" value="COMPLEMENT C1Q TUMOR NECROSIS FACTOR-RELATED PROTEIN 4"/>
    <property type="match status" value="1"/>
</dbReference>
<dbReference type="Gene3D" id="2.60.120.40">
    <property type="match status" value="2"/>
</dbReference>
<keyword evidence="5" id="KW-0677">Repeat</keyword>
<keyword evidence="4" id="KW-0732">Signal</keyword>
<keyword evidence="12" id="KW-1185">Reference proteome</keyword>
<dbReference type="InterPro" id="IPR001073">
    <property type="entry name" value="C1q_dom"/>
</dbReference>
<dbReference type="InterPro" id="IPR050822">
    <property type="entry name" value="Cerebellin_Synaptic_Org"/>
</dbReference>
<dbReference type="EMBL" id="JAAMOB010000007">
    <property type="protein sequence ID" value="KAF4111013.1"/>
    <property type="molecule type" value="Genomic_DNA"/>
</dbReference>
<evidence type="ECO:0000313" key="11">
    <source>
        <dbReference type="EMBL" id="KAF4111013.1"/>
    </source>
</evidence>
<comment type="caution">
    <text evidence="11">The sequence shown here is derived from an EMBL/GenBank/DDBJ whole genome shotgun (WGS) entry which is preliminary data.</text>
</comment>
<gene>
    <name evidence="11" type="ORF">G5714_008044</name>
</gene>
<keyword evidence="3" id="KW-0964">Secreted</keyword>
<dbReference type="FunFam" id="2.60.120.40:FF:000020">
    <property type="entry name" value="complement C1q tumor necrosis factor-related protein 4"/>
    <property type="match status" value="2"/>
</dbReference>
<evidence type="ECO:0000313" key="12">
    <source>
        <dbReference type="Proteomes" id="UP000579812"/>
    </source>
</evidence>
<feature type="compositionally biased region" description="Basic and acidic residues" evidence="9">
    <location>
        <begin position="264"/>
        <end position="290"/>
    </location>
</feature>
<comment type="subcellular location">
    <subcellularLocation>
        <location evidence="1">Secreted</location>
    </subcellularLocation>
</comment>
<feature type="region of interest" description="Disordered" evidence="9">
    <location>
        <begin position="263"/>
        <end position="329"/>
    </location>
</feature>